<reference evidence="2" key="1">
    <citation type="submission" date="2018-04" db="EMBL/GenBank/DDBJ databases">
        <authorList>
            <person name="Lucker S."/>
            <person name="Sakoula D."/>
        </authorList>
    </citation>
    <scope>NUCLEOTIDE SEQUENCE [LARGE SCALE GENOMIC DNA]</scope>
</reference>
<organism evidence="1 2">
    <name type="scientific">Nitrospira lenta</name>
    <dbReference type="NCBI Taxonomy" id="1436998"/>
    <lineage>
        <taxon>Bacteria</taxon>
        <taxon>Pseudomonadati</taxon>
        <taxon>Nitrospirota</taxon>
        <taxon>Nitrospiria</taxon>
        <taxon>Nitrospirales</taxon>
        <taxon>Nitrospiraceae</taxon>
        <taxon>Nitrospira</taxon>
    </lineage>
</organism>
<keyword evidence="2" id="KW-1185">Reference proteome</keyword>
<dbReference type="EMBL" id="OUNR01000012">
    <property type="protein sequence ID" value="SPP64925.1"/>
    <property type="molecule type" value="Genomic_DNA"/>
</dbReference>
<sequence length="56" mass="6175">MAFDSRYLILSLLLDGPALRVRKTDESFLEMLSIEDRDGKRADAAMATALTTGQLS</sequence>
<dbReference type="Proteomes" id="UP000248168">
    <property type="component" value="Unassembled WGS sequence"/>
</dbReference>
<evidence type="ECO:0000313" key="2">
    <source>
        <dbReference type="Proteomes" id="UP000248168"/>
    </source>
</evidence>
<evidence type="ECO:0000313" key="1">
    <source>
        <dbReference type="EMBL" id="SPP64925.1"/>
    </source>
</evidence>
<gene>
    <name evidence="1" type="ORF">NITLEN_20565</name>
</gene>
<accession>A0A330L7G2</accession>
<dbReference type="AlphaFoldDB" id="A0A330L7G2"/>
<protein>
    <submittedName>
        <fullName evidence="1">Uncharacterized protein</fullName>
    </submittedName>
</protein>
<name>A0A330L7G2_9BACT</name>
<proteinExistence type="predicted"/>
<dbReference type="InParanoid" id="A0A330L7G2"/>